<protein>
    <submittedName>
        <fullName evidence="1">Uncharacterized protein</fullName>
    </submittedName>
</protein>
<reference evidence="1" key="1">
    <citation type="submission" date="2014-05" db="EMBL/GenBank/DDBJ databases">
        <authorList>
            <person name="Chronopoulou M."/>
        </authorList>
    </citation>
    <scope>NUCLEOTIDE SEQUENCE</scope>
    <source>
        <tissue evidence="1">Whole organism</tissue>
    </source>
</reference>
<dbReference type="EMBL" id="HACA01032961">
    <property type="protein sequence ID" value="CDW50322.1"/>
    <property type="molecule type" value="Transcribed_RNA"/>
</dbReference>
<organism evidence="1">
    <name type="scientific">Lepeophtheirus salmonis</name>
    <name type="common">Salmon louse</name>
    <name type="synonym">Caligus salmonis</name>
    <dbReference type="NCBI Taxonomy" id="72036"/>
    <lineage>
        <taxon>Eukaryota</taxon>
        <taxon>Metazoa</taxon>
        <taxon>Ecdysozoa</taxon>
        <taxon>Arthropoda</taxon>
        <taxon>Crustacea</taxon>
        <taxon>Multicrustacea</taxon>
        <taxon>Hexanauplia</taxon>
        <taxon>Copepoda</taxon>
        <taxon>Siphonostomatoida</taxon>
        <taxon>Caligidae</taxon>
        <taxon>Lepeophtheirus</taxon>
    </lineage>
</organism>
<accession>A0A0K2VJE4</accession>
<proteinExistence type="predicted"/>
<name>A0A0K2VJE4_LEPSM</name>
<dbReference type="AlphaFoldDB" id="A0A0K2VJE4"/>
<evidence type="ECO:0000313" key="1">
    <source>
        <dbReference type="EMBL" id="CDW50322.1"/>
    </source>
</evidence>
<sequence>MERKNDLIIFLNLFESNNAHIRTFSGCAKKEFVFNEVNVTFISSELRCWLA</sequence>